<organism evidence="1 2">
    <name type="scientific">Cetraspora pellucida</name>
    <dbReference type="NCBI Taxonomy" id="1433469"/>
    <lineage>
        <taxon>Eukaryota</taxon>
        <taxon>Fungi</taxon>
        <taxon>Fungi incertae sedis</taxon>
        <taxon>Mucoromycota</taxon>
        <taxon>Glomeromycotina</taxon>
        <taxon>Glomeromycetes</taxon>
        <taxon>Diversisporales</taxon>
        <taxon>Gigasporaceae</taxon>
        <taxon>Cetraspora</taxon>
    </lineage>
</organism>
<protein>
    <submittedName>
        <fullName evidence="1">38_t:CDS:1</fullName>
    </submittedName>
</protein>
<reference evidence="1" key="1">
    <citation type="submission" date="2021-06" db="EMBL/GenBank/DDBJ databases">
        <authorList>
            <person name="Kallberg Y."/>
            <person name="Tangrot J."/>
            <person name="Rosling A."/>
        </authorList>
    </citation>
    <scope>NUCLEOTIDE SEQUENCE</scope>
    <source>
        <strain evidence="1">28 12/20/2015</strain>
    </source>
</reference>
<comment type="caution">
    <text evidence="1">The sequence shown here is derived from an EMBL/GenBank/DDBJ whole genome shotgun (WGS) entry which is preliminary data.</text>
</comment>
<gene>
    <name evidence="1" type="ORF">SPELUC_LOCUS2468</name>
</gene>
<dbReference type="EMBL" id="CAJVPW010001637">
    <property type="protein sequence ID" value="CAG8488847.1"/>
    <property type="molecule type" value="Genomic_DNA"/>
</dbReference>
<evidence type="ECO:0000313" key="2">
    <source>
        <dbReference type="Proteomes" id="UP000789366"/>
    </source>
</evidence>
<dbReference type="Proteomes" id="UP000789366">
    <property type="component" value="Unassembled WGS sequence"/>
</dbReference>
<sequence>MSGWRKCRDSRNVRMVRFLGMVKCREGVNVWEIGYVGKIVYDRKLCVGKWLSGKYRGTV</sequence>
<evidence type="ECO:0000313" key="1">
    <source>
        <dbReference type="EMBL" id="CAG8488847.1"/>
    </source>
</evidence>
<proteinExistence type="predicted"/>
<accession>A0ACA9KRJ5</accession>
<name>A0ACA9KRJ5_9GLOM</name>
<keyword evidence="2" id="KW-1185">Reference proteome</keyword>